<dbReference type="Pfam" id="PF12678">
    <property type="entry name" value="zf-rbx1"/>
    <property type="match status" value="1"/>
</dbReference>
<evidence type="ECO:0000256" key="5">
    <source>
        <dbReference type="ARBA" id="ARBA00022786"/>
    </source>
</evidence>
<evidence type="ECO:0000256" key="6">
    <source>
        <dbReference type="ARBA" id="ARBA00022833"/>
    </source>
</evidence>
<gene>
    <name evidence="12" type="ORF">KC01_LOCUS33576</name>
</gene>
<evidence type="ECO:0000259" key="11">
    <source>
        <dbReference type="PROSITE" id="PS50089"/>
    </source>
</evidence>
<dbReference type="Proteomes" id="UP001497482">
    <property type="component" value="Chromosome 5"/>
</dbReference>
<evidence type="ECO:0000256" key="1">
    <source>
        <dbReference type="ARBA" id="ARBA00004906"/>
    </source>
</evidence>
<comment type="catalytic activity">
    <reaction evidence="7">
        <text>S-[NEDD8-protein]-yl-[E2 NEDD8-conjugating enzyme]-L-cysteine + [cullin]-L-lysine = [E2 NEDD8-conjugating enzyme]-L-cysteine + N(6)-[NEDD8-protein]-yl-[cullin]-L-lysine.</text>
        <dbReference type="EC" id="2.3.2.32"/>
    </reaction>
</comment>
<feature type="chain" id="PRO_5043506106" description="cullin-RING-type E3 NEDD8 transferase" evidence="10">
    <location>
        <begin position="18"/>
        <end position="240"/>
    </location>
</feature>
<evidence type="ECO:0000256" key="4">
    <source>
        <dbReference type="ARBA" id="ARBA00022771"/>
    </source>
</evidence>
<dbReference type="EMBL" id="OZ035827">
    <property type="protein sequence ID" value="CAL1606385.1"/>
    <property type="molecule type" value="Genomic_DNA"/>
</dbReference>
<dbReference type="InterPro" id="IPR024766">
    <property type="entry name" value="Znf_RING_H2"/>
</dbReference>
<keyword evidence="6" id="KW-0862">Zinc</keyword>
<dbReference type="InterPro" id="IPR013083">
    <property type="entry name" value="Znf_RING/FYVE/PHD"/>
</dbReference>
<dbReference type="EC" id="2.3.2.32" evidence="8"/>
<dbReference type="InterPro" id="IPR046815">
    <property type="entry name" value="P2RX7_C"/>
</dbReference>
<evidence type="ECO:0000256" key="8">
    <source>
        <dbReference type="ARBA" id="ARBA00044971"/>
    </source>
</evidence>
<dbReference type="AlphaFoldDB" id="A0AAV2LZF2"/>
<keyword evidence="5" id="KW-0833">Ubl conjugation pathway</keyword>
<dbReference type="PROSITE" id="PS50089">
    <property type="entry name" value="ZF_RING_2"/>
    <property type="match status" value="1"/>
</dbReference>
<comment type="pathway">
    <text evidence="1">Protein modification; protein ubiquitination.</text>
</comment>
<keyword evidence="13" id="KW-1185">Reference proteome</keyword>
<dbReference type="SUPFAM" id="SSF57850">
    <property type="entry name" value="RING/U-box"/>
    <property type="match status" value="1"/>
</dbReference>
<evidence type="ECO:0000256" key="2">
    <source>
        <dbReference type="ARBA" id="ARBA00005032"/>
    </source>
</evidence>
<keyword evidence="10" id="KW-0732">Signal</keyword>
<feature type="signal peptide" evidence="10">
    <location>
        <begin position="1"/>
        <end position="17"/>
    </location>
</feature>
<evidence type="ECO:0000256" key="7">
    <source>
        <dbReference type="ARBA" id="ARBA00044896"/>
    </source>
</evidence>
<organism evidence="12 13">
    <name type="scientific">Knipowitschia caucasica</name>
    <name type="common">Caucasian dwarf goby</name>
    <name type="synonym">Pomatoschistus caucasicus</name>
    <dbReference type="NCBI Taxonomy" id="637954"/>
    <lineage>
        <taxon>Eukaryota</taxon>
        <taxon>Metazoa</taxon>
        <taxon>Chordata</taxon>
        <taxon>Craniata</taxon>
        <taxon>Vertebrata</taxon>
        <taxon>Euteleostomi</taxon>
        <taxon>Actinopterygii</taxon>
        <taxon>Neopterygii</taxon>
        <taxon>Teleostei</taxon>
        <taxon>Neoteleostei</taxon>
        <taxon>Acanthomorphata</taxon>
        <taxon>Gobiaria</taxon>
        <taxon>Gobiiformes</taxon>
        <taxon>Gobioidei</taxon>
        <taxon>Gobiidae</taxon>
        <taxon>Gobiinae</taxon>
        <taxon>Knipowitschia</taxon>
    </lineage>
</organism>
<dbReference type="GO" id="GO:0008270">
    <property type="term" value="F:zinc ion binding"/>
    <property type="evidence" value="ECO:0007669"/>
    <property type="project" value="UniProtKB-KW"/>
</dbReference>
<protein>
    <recommendedName>
        <fullName evidence="8">cullin-RING-type E3 NEDD8 transferase</fullName>
        <ecNumber evidence="8">2.3.2.32</ecNumber>
    </recommendedName>
</protein>
<name>A0AAV2LZF2_KNICA</name>
<dbReference type="PANTHER" id="PTHR12618:SF20">
    <property type="entry name" value="PHD AND RING FINGER DOMAIN-CONTAINING PROTEIN 1"/>
    <property type="match status" value="1"/>
</dbReference>
<accession>A0AAV2LZF2</accession>
<reference evidence="12 13" key="1">
    <citation type="submission" date="2024-04" db="EMBL/GenBank/DDBJ databases">
        <authorList>
            <person name="Waldvogel A.-M."/>
            <person name="Schoenle A."/>
        </authorList>
    </citation>
    <scope>NUCLEOTIDE SEQUENCE [LARGE SCALE GENOMIC DNA]</scope>
</reference>
<dbReference type="GO" id="GO:0061663">
    <property type="term" value="F:NEDD8 ligase activity"/>
    <property type="evidence" value="ECO:0007669"/>
    <property type="project" value="UniProtKB-EC"/>
</dbReference>
<evidence type="ECO:0000256" key="3">
    <source>
        <dbReference type="ARBA" id="ARBA00022723"/>
    </source>
</evidence>
<sequence length="240" mass="27812">MRVTLLISLKRVFRVMTRVVVDSQCEQQSVGSLEKCQHQFCLECIVQWSKTSNTCPVDRTAFTVIQQRRRIGEAVRKKIKVKLPKQLEYEVGLNQLPVFLPYQYEPHSDPESQFSHEPERESRLSQDASVWCRCGHCQCITNHPGFHSNCLNVYILQNIYNVYKSKYGRIHRRLREERYQFVAQCSIVSWCWGVFGSRIRVALPSCAVLRIQQEFPDPAGGSLTNLPLKADCYLLSKLKA</sequence>
<keyword evidence="3" id="KW-0479">Metal-binding</keyword>
<dbReference type="InterPro" id="IPR001841">
    <property type="entry name" value="Znf_RING"/>
</dbReference>
<keyword evidence="4 9" id="KW-0863">Zinc-finger</keyword>
<dbReference type="Pfam" id="PF20478">
    <property type="entry name" value="P2RX7_C"/>
    <property type="match status" value="1"/>
</dbReference>
<dbReference type="PANTHER" id="PTHR12618">
    <property type="entry name" value="PHD AND RING FINGER DOMAIN-CONTAINING PROTEIN 1"/>
    <property type="match status" value="1"/>
</dbReference>
<comment type="pathway">
    <text evidence="2">Protein modification; protein neddylation.</text>
</comment>
<evidence type="ECO:0000256" key="9">
    <source>
        <dbReference type="PROSITE-ProRule" id="PRU00175"/>
    </source>
</evidence>
<evidence type="ECO:0000313" key="13">
    <source>
        <dbReference type="Proteomes" id="UP001497482"/>
    </source>
</evidence>
<proteinExistence type="predicted"/>
<dbReference type="InterPro" id="IPR047157">
    <property type="entry name" value="PHRF1/Atg35"/>
</dbReference>
<dbReference type="GO" id="GO:0031461">
    <property type="term" value="C:cullin-RING ubiquitin ligase complex"/>
    <property type="evidence" value="ECO:0007669"/>
    <property type="project" value="UniProtKB-ARBA"/>
</dbReference>
<feature type="domain" description="RING-type" evidence="11">
    <location>
        <begin position="25"/>
        <end position="59"/>
    </location>
</feature>
<dbReference type="InterPro" id="IPR017907">
    <property type="entry name" value="Znf_RING_CS"/>
</dbReference>
<dbReference type="PROSITE" id="PS00518">
    <property type="entry name" value="ZF_RING_1"/>
    <property type="match status" value="1"/>
</dbReference>
<dbReference type="Gene3D" id="3.30.40.10">
    <property type="entry name" value="Zinc/RING finger domain, C3HC4 (zinc finger)"/>
    <property type="match status" value="1"/>
</dbReference>
<evidence type="ECO:0000313" key="12">
    <source>
        <dbReference type="EMBL" id="CAL1606385.1"/>
    </source>
</evidence>
<evidence type="ECO:0000256" key="10">
    <source>
        <dbReference type="SAM" id="SignalP"/>
    </source>
</evidence>